<evidence type="ECO:0000313" key="11">
    <source>
        <dbReference type="EMBL" id="BDX05423.1"/>
    </source>
</evidence>
<accession>A0AA48HEC9</accession>
<keyword evidence="6" id="KW-0560">Oxidoreductase</keyword>
<dbReference type="RefSeq" id="WP_338291397.1">
    <property type="nucleotide sequence ID" value="NZ_AP027272.1"/>
</dbReference>
<dbReference type="InterPro" id="IPR005123">
    <property type="entry name" value="Oxoglu/Fe-dep_dioxygenase_dom"/>
</dbReference>
<keyword evidence="2" id="KW-0479">Metal-binding</keyword>
<evidence type="ECO:0000313" key="12">
    <source>
        <dbReference type="Proteomes" id="UP001333710"/>
    </source>
</evidence>
<dbReference type="PROSITE" id="PS51471">
    <property type="entry name" value="FE2OG_OXY"/>
    <property type="match status" value="1"/>
</dbReference>
<dbReference type="GO" id="GO:0016705">
    <property type="term" value="F:oxidoreductase activity, acting on paired donors, with incorporation or reduction of molecular oxygen"/>
    <property type="evidence" value="ECO:0007669"/>
    <property type="project" value="UniProtKB-ARBA"/>
</dbReference>
<dbReference type="Pfam" id="PF13532">
    <property type="entry name" value="2OG-FeII_Oxy_2"/>
    <property type="match status" value="1"/>
</dbReference>
<dbReference type="GO" id="GO:0016787">
    <property type="term" value="F:hydrolase activity"/>
    <property type="evidence" value="ECO:0007669"/>
    <property type="project" value="UniProtKB-ARBA"/>
</dbReference>
<dbReference type="GO" id="GO:0046872">
    <property type="term" value="F:metal ion binding"/>
    <property type="evidence" value="ECO:0007669"/>
    <property type="project" value="UniProtKB-KW"/>
</dbReference>
<dbReference type="GO" id="GO:0051213">
    <property type="term" value="F:dioxygenase activity"/>
    <property type="evidence" value="ECO:0007669"/>
    <property type="project" value="UniProtKB-KW"/>
</dbReference>
<reference evidence="11" key="1">
    <citation type="submission" date="2023-01" db="EMBL/GenBank/DDBJ databases">
        <title>Complete genome sequence of Planctobacterium marinum strain Dej080120_11.</title>
        <authorList>
            <person name="Ueki S."/>
            <person name="Maruyama F."/>
        </authorList>
    </citation>
    <scope>NUCLEOTIDE SEQUENCE</scope>
    <source>
        <strain evidence="11">Dej080120_11</strain>
    </source>
</reference>
<feature type="domain" description="Fe2OG dioxygenase" evidence="10">
    <location>
        <begin position="141"/>
        <end position="238"/>
    </location>
</feature>
<keyword evidence="4" id="KW-0460">Magnesium</keyword>
<evidence type="ECO:0000256" key="7">
    <source>
        <dbReference type="ARBA" id="ARBA00023004"/>
    </source>
</evidence>
<name>A0AA48HEC9_9ALTE</name>
<dbReference type="KEGG" id="pmaw:MACH26_09440"/>
<gene>
    <name evidence="11" type="ORF">MACH26_09440</name>
</gene>
<evidence type="ECO:0000256" key="6">
    <source>
        <dbReference type="ARBA" id="ARBA00023002"/>
    </source>
</evidence>
<dbReference type="PANTHER" id="PTHR31212:SF4">
    <property type="entry name" value="ALPHA-KETOGLUTARATE-DEPENDENT DIOXYGENASE ALKB HOMOLOG 3"/>
    <property type="match status" value="1"/>
</dbReference>
<organism evidence="11 12">
    <name type="scientific">Planctobacterium marinum</name>
    <dbReference type="NCBI Taxonomy" id="1631968"/>
    <lineage>
        <taxon>Bacteria</taxon>
        <taxon>Pseudomonadati</taxon>
        <taxon>Pseudomonadota</taxon>
        <taxon>Gammaproteobacteria</taxon>
        <taxon>Alteromonadales</taxon>
        <taxon>Alteromonadaceae</taxon>
        <taxon>Planctobacterium</taxon>
    </lineage>
</organism>
<keyword evidence="3" id="KW-0227">DNA damage</keyword>
<dbReference type="FunFam" id="2.60.120.590:FF:000004">
    <property type="entry name" value="DNA oxidative demethylase ALKBH2"/>
    <property type="match status" value="1"/>
</dbReference>
<keyword evidence="8" id="KW-0234">DNA repair</keyword>
<comment type="cofactor">
    <cofactor evidence="1">
        <name>Fe(2+)</name>
        <dbReference type="ChEBI" id="CHEBI:29033"/>
    </cofactor>
</comment>
<evidence type="ECO:0000259" key="10">
    <source>
        <dbReference type="PROSITE" id="PS51471"/>
    </source>
</evidence>
<dbReference type="GO" id="GO:0006307">
    <property type="term" value="P:DNA alkylation repair"/>
    <property type="evidence" value="ECO:0007669"/>
    <property type="project" value="InterPro"/>
</dbReference>
<evidence type="ECO:0000256" key="8">
    <source>
        <dbReference type="ARBA" id="ARBA00023204"/>
    </source>
</evidence>
<sequence length="240" mass="27130">MKQFDLFSGDSPGKGTQYKSTTESSNADVFEGAVSNQVTKRNRRRLLPDINAFFDGELHYFPDFLNRGEADALFAVLRSQLQWQPDQVKVYGKWHTIPRLQAWYGNPESHYSYSGKTLNPLPPTPELEVLRKACGEIAQVEFNSVLANLYRNGADCMGMHSDDEPELGEQPAIASVTLGATRRFDLVHKTEPVKLQLPLQSGSLLLMCGDTQKHWQHGIARTKQPVGERINLTFRRVVKR</sequence>
<evidence type="ECO:0000256" key="1">
    <source>
        <dbReference type="ARBA" id="ARBA00001954"/>
    </source>
</evidence>
<dbReference type="GO" id="GO:0140097">
    <property type="term" value="F:catalytic activity, acting on DNA"/>
    <property type="evidence" value="ECO:0007669"/>
    <property type="project" value="UniProtKB-ARBA"/>
</dbReference>
<dbReference type="Proteomes" id="UP001333710">
    <property type="component" value="Chromosome"/>
</dbReference>
<proteinExistence type="predicted"/>
<evidence type="ECO:0000256" key="2">
    <source>
        <dbReference type="ARBA" id="ARBA00022723"/>
    </source>
</evidence>
<evidence type="ECO:0000256" key="5">
    <source>
        <dbReference type="ARBA" id="ARBA00022964"/>
    </source>
</evidence>
<dbReference type="SUPFAM" id="SSF51197">
    <property type="entry name" value="Clavaminate synthase-like"/>
    <property type="match status" value="1"/>
</dbReference>
<evidence type="ECO:0000256" key="3">
    <source>
        <dbReference type="ARBA" id="ARBA00022763"/>
    </source>
</evidence>
<protein>
    <submittedName>
        <fullName evidence="11">Alkylated DNA repair protein</fullName>
    </submittedName>
</protein>
<dbReference type="GO" id="GO:0032451">
    <property type="term" value="F:demethylase activity"/>
    <property type="evidence" value="ECO:0007669"/>
    <property type="project" value="UniProtKB-ARBA"/>
</dbReference>
<keyword evidence="7" id="KW-0408">Iron</keyword>
<dbReference type="AlphaFoldDB" id="A0AA48HEC9"/>
<evidence type="ECO:0000256" key="4">
    <source>
        <dbReference type="ARBA" id="ARBA00022842"/>
    </source>
</evidence>
<keyword evidence="5" id="KW-0223">Dioxygenase</keyword>
<dbReference type="InterPro" id="IPR037151">
    <property type="entry name" value="AlkB-like_sf"/>
</dbReference>
<dbReference type="EMBL" id="AP027272">
    <property type="protein sequence ID" value="BDX05423.1"/>
    <property type="molecule type" value="Genomic_DNA"/>
</dbReference>
<evidence type="ECO:0000256" key="9">
    <source>
        <dbReference type="SAM" id="MobiDB-lite"/>
    </source>
</evidence>
<keyword evidence="12" id="KW-1185">Reference proteome</keyword>
<feature type="compositionally biased region" description="Polar residues" evidence="9">
    <location>
        <begin position="17"/>
        <end position="26"/>
    </location>
</feature>
<dbReference type="PANTHER" id="PTHR31212">
    <property type="entry name" value="ALPHA-KETOGLUTARATE-DEPENDENT DIOXYGENASE ALKB HOMOLOG 3"/>
    <property type="match status" value="1"/>
</dbReference>
<feature type="region of interest" description="Disordered" evidence="9">
    <location>
        <begin position="1"/>
        <end position="26"/>
    </location>
</feature>
<dbReference type="InterPro" id="IPR027450">
    <property type="entry name" value="AlkB-like"/>
</dbReference>
<dbReference type="Gene3D" id="2.60.120.590">
    <property type="entry name" value="Alpha-ketoglutarate-dependent dioxygenase AlkB-like"/>
    <property type="match status" value="1"/>
</dbReference>
<dbReference type="InterPro" id="IPR032854">
    <property type="entry name" value="ALKBH3"/>
</dbReference>